<feature type="compositionally biased region" description="Low complexity" evidence="1">
    <location>
        <begin position="212"/>
        <end position="230"/>
    </location>
</feature>
<dbReference type="Proteomes" id="UP001430356">
    <property type="component" value="Unassembled WGS sequence"/>
</dbReference>
<evidence type="ECO:0000256" key="1">
    <source>
        <dbReference type="SAM" id="MobiDB-lite"/>
    </source>
</evidence>
<evidence type="ECO:0000313" key="3">
    <source>
        <dbReference type="Proteomes" id="UP001430356"/>
    </source>
</evidence>
<reference evidence="2 3" key="1">
    <citation type="journal article" date="2021" name="MBio">
        <title>A New Model Trypanosomatid, Novymonas esmeraldas: Genomic Perception of Its 'Candidatus Pandoraea novymonadis' Endosymbiont.</title>
        <authorList>
            <person name="Zakharova A."/>
            <person name="Saura A."/>
            <person name="Butenko A."/>
            <person name="Podesvova L."/>
            <person name="Warmusova S."/>
            <person name="Kostygov A.Y."/>
            <person name="Nenarokova A."/>
            <person name="Lukes J."/>
            <person name="Opperdoes F.R."/>
            <person name="Yurchenko V."/>
        </authorList>
    </citation>
    <scope>NUCLEOTIDE SEQUENCE [LARGE SCALE GENOMIC DNA]</scope>
    <source>
        <strain evidence="2 3">E262AT.01</strain>
    </source>
</reference>
<feature type="compositionally biased region" description="Polar residues" evidence="1">
    <location>
        <begin position="183"/>
        <end position="195"/>
    </location>
</feature>
<comment type="caution">
    <text evidence="2">The sequence shown here is derived from an EMBL/GenBank/DDBJ whole genome shotgun (WGS) entry which is preliminary data.</text>
</comment>
<gene>
    <name evidence="2" type="ORF">NESM_000765600</name>
</gene>
<evidence type="ECO:0000313" key="2">
    <source>
        <dbReference type="EMBL" id="KAK7198094.1"/>
    </source>
</evidence>
<name>A0AAW0EXB1_9TRYP</name>
<feature type="compositionally biased region" description="Low complexity" evidence="1">
    <location>
        <begin position="26"/>
        <end position="35"/>
    </location>
</feature>
<feature type="region of interest" description="Disordered" evidence="1">
    <location>
        <begin position="183"/>
        <end position="230"/>
    </location>
</feature>
<feature type="region of interest" description="Disordered" evidence="1">
    <location>
        <begin position="1"/>
        <end position="46"/>
    </location>
</feature>
<dbReference type="EMBL" id="JAECZO010000132">
    <property type="protein sequence ID" value="KAK7198094.1"/>
    <property type="molecule type" value="Genomic_DNA"/>
</dbReference>
<protein>
    <submittedName>
        <fullName evidence="2">Uncharacterized protein</fullName>
    </submittedName>
</protein>
<dbReference type="AlphaFoldDB" id="A0AAW0EXB1"/>
<keyword evidence="3" id="KW-1185">Reference proteome</keyword>
<accession>A0AAW0EXB1</accession>
<feature type="compositionally biased region" description="Gly residues" evidence="1">
    <location>
        <begin position="16"/>
        <end position="25"/>
    </location>
</feature>
<proteinExistence type="predicted"/>
<organism evidence="2 3">
    <name type="scientific">Novymonas esmeraldas</name>
    <dbReference type="NCBI Taxonomy" id="1808958"/>
    <lineage>
        <taxon>Eukaryota</taxon>
        <taxon>Discoba</taxon>
        <taxon>Euglenozoa</taxon>
        <taxon>Kinetoplastea</taxon>
        <taxon>Metakinetoplastina</taxon>
        <taxon>Trypanosomatida</taxon>
        <taxon>Trypanosomatidae</taxon>
        <taxon>Novymonas</taxon>
    </lineage>
</organism>
<sequence>MKREREGDVREAGTATGDGGTGSYGGAHPAATTTATHRKQRLVSGGSVGLPRHPVVLVEEVMVEELHTVLVRIPCFDFFRHVRLCERTGAPQPVEVEEAVGGVSPPTLPGSGGQHSRAGSAFAPDAAVFERGTLETDTPRLVLNGGTPNEMHFEGRWCEVAGDGVPIANRAILHLCLDTTVAPATSSEVRPSSATRLGGDALSTQEPPEANTTSTAAPPSSTTLSTPPIASLLTHTAVGVTADEERHRRAEQQKGWTYDRIDVPSAVLVMHRVR</sequence>
<feature type="compositionally biased region" description="Basic and acidic residues" evidence="1">
    <location>
        <begin position="1"/>
        <end position="11"/>
    </location>
</feature>